<dbReference type="STRING" id="4795.A0A225VGY4"/>
<dbReference type="SUPFAM" id="SSF82199">
    <property type="entry name" value="SET domain"/>
    <property type="match status" value="1"/>
</dbReference>
<evidence type="ECO:0000313" key="1">
    <source>
        <dbReference type="EMBL" id="OWZ03750.1"/>
    </source>
</evidence>
<dbReference type="AlphaFoldDB" id="A0A225VGY4"/>
<proteinExistence type="predicted"/>
<dbReference type="InterPro" id="IPR046341">
    <property type="entry name" value="SET_dom_sf"/>
</dbReference>
<evidence type="ECO:0000313" key="2">
    <source>
        <dbReference type="Proteomes" id="UP000198211"/>
    </source>
</evidence>
<comment type="caution">
    <text evidence="1">The sequence shown here is derived from an EMBL/GenBank/DDBJ whole genome shotgun (WGS) entry which is preliminary data.</text>
</comment>
<sequence length="176" mass="19744">MCLDDGILECANYRAQVLCDDGTCVNGIGCGKRFVTTYHFDVMPTKFGFGVTLPTVIPKGSFLLYVGELIYEDKARSRNHDYIMELTTSTESNRTLFIDTTICGNEEAAFSPLLLSPSVSRDDTCDEALVAALSREQRLLFSFLRRFTSAIGVDRLVYHVCRPNDAKFISQFRPND</sequence>
<organism evidence="1 2">
    <name type="scientific">Phytophthora megakarya</name>
    <dbReference type="NCBI Taxonomy" id="4795"/>
    <lineage>
        <taxon>Eukaryota</taxon>
        <taxon>Sar</taxon>
        <taxon>Stramenopiles</taxon>
        <taxon>Oomycota</taxon>
        <taxon>Peronosporomycetes</taxon>
        <taxon>Peronosporales</taxon>
        <taxon>Peronosporaceae</taxon>
        <taxon>Phytophthora</taxon>
    </lineage>
</organism>
<dbReference type="Proteomes" id="UP000198211">
    <property type="component" value="Unassembled WGS sequence"/>
</dbReference>
<dbReference type="EMBL" id="NBNE01005349">
    <property type="protein sequence ID" value="OWZ03750.1"/>
    <property type="molecule type" value="Genomic_DNA"/>
</dbReference>
<accession>A0A225VGY4</accession>
<name>A0A225VGY4_9STRA</name>
<dbReference type="Gene3D" id="2.170.270.10">
    <property type="entry name" value="SET domain"/>
    <property type="match status" value="1"/>
</dbReference>
<gene>
    <name evidence="1" type="ORF">PHMEG_00024467</name>
</gene>
<keyword evidence="2" id="KW-1185">Reference proteome</keyword>
<protein>
    <submittedName>
        <fullName evidence="1">Uncharacterized protein</fullName>
    </submittedName>
</protein>
<reference evidence="2" key="1">
    <citation type="submission" date="2017-03" db="EMBL/GenBank/DDBJ databases">
        <title>Phytopthora megakarya and P. palmivora, two closely related causual agents of cacao black pod achieved similar genome size and gene model numbers by different mechanisms.</title>
        <authorList>
            <person name="Ali S."/>
            <person name="Shao J."/>
            <person name="Larry D.J."/>
            <person name="Kronmiller B."/>
            <person name="Shen D."/>
            <person name="Strem M.D."/>
            <person name="Melnick R.L."/>
            <person name="Guiltinan M.J."/>
            <person name="Tyler B.M."/>
            <person name="Meinhardt L.W."/>
            <person name="Bailey B.A."/>
        </authorList>
    </citation>
    <scope>NUCLEOTIDE SEQUENCE [LARGE SCALE GENOMIC DNA]</scope>
    <source>
        <strain evidence="2">zdho120</strain>
    </source>
</reference>